<evidence type="ECO:0000313" key="2">
    <source>
        <dbReference type="EMBL" id="JAH98352.1"/>
    </source>
</evidence>
<reference evidence="2" key="1">
    <citation type="submission" date="2014-11" db="EMBL/GenBank/DDBJ databases">
        <authorList>
            <person name="Amaro Gonzalez C."/>
        </authorList>
    </citation>
    <scope>NUCLEOTIDE SEQUENCE</scope>
</reference>
<sequence length="137" mass="15582">MFNPIICCAVHLLLQYIQQWQCQGSVPAVGHIAPLRNSAFAEYTTLRMLFSLLSQKHKCSPVLVSLLQTSLQTVIVSFRIRFNQYSWSFVRSVHSVLNVTFQFTFLSPSISPHSLYSLCTLFHFHILSASSPYSTSH</sequence>
<feature type="chain" id="PRO_5002435289" description="Secreted protein" evidence="1">
    <location>
        <begin position="23"/>
        <end position="137"/>
    </location>
</feature>
<proteinExistence type="predicted"/>
<evidence type="ECO:0008006" key="3">
    <source>
        <dbReference type="Google" id="ProtNLM"/>
    </source>
</evidence>
<evidence type="ECO:0000256" key="1">
    <source>
        <dbReference type="SAM" id="SignalP"/>
    </source>
</evidence>
<protein>
    <recommendedName>
        <fullName evidence="3">Secreted protein</fullName>
    </recommendedName>
</protein>
<dbReference type="EMBL" id="GBXM01010225">
    <property type="protein sequence ID" value="JAH98352.1"/>
    <property type="molecule type" value="Transcribed_RNA"/>
</dbReference>
<organism evidence="2">
    <name type="scientific">Anguilla anguilla</name>
    <name type="common">European freshwater eel</name>
    <name type="synonym">Muraena anguilla</name>
    <dbReference type="NCBI Taxonomy" id="7936"/>
    <lineage>
        <taxon>Eukaryota</taxon>
        <taxon>Metazoa</taxon>
        <taxon>Chordata</taxon>
        <taxon>Craniata</taxon>
        <taxon>Vertebrata</taxon>
        <taxon>Euteleostomi</taxon>
        <taxon>Actinopterygii</taxon>
        <taxon>Neopterygii</taxon>
        <taxon>Teleostei</taxon>
        <taxon>Anguilliformes</taxon>
        <taxon>Anguillidae</taxon>
        <taxon>Anguilla</taxon>
    </lineage>
</organism>
<dbReference type="AlphaFoldDB" id="A0A0E9X6K4"/>
<feature type="signal peptide" evidence="1">
    <location>
        <begin position="1"/>
        <end position="22"/>
    </location>
</feature>
<keyword evidence="1" id="KW-0732">Signal</keyword>
<reference evidence="2" key="2">
    <citation type="journal article" date="2015" name="Fish Shellfish Immunol.">
        <title>Early steps in the European eel (Anguilla anguilla)-Vibrio vulnificus interaction in the gills: Role of the RtxA13 toxin.</title>
        <authorList>
            <person name="Callol A."/>
            <person name="Pajuelo D."/>
            <person name="Ebbesson L."/>
            <person name="Teles M."/>
            <person name="MacKenzie S."/>
            <person name="Amaro C."/>
        </authorList>
    </citation>
    <scope>NUCLEOTIDE SEQUENCE</scope>
</reference>
<name>A0A0E9X6K4_ANGAN</name>
<accession>A0A0E9X6K4</accession>